<dbReference type="AlphaFoldDB" id="A0A6B9GFH0"/>
<evidence type="ECO:0000313" key="1">
    <source>
        <dbReference type="EMBL" id="QGY32439.1"/>
    </source>
</evidence>
<dbReference type="Proteomes" id="UP000502005">
    <property type="component" value="Plasmid pNE1B"/>
</dbReference>
<dbReference type="EMBL" id="CP024770">
    <property type="protein sequence ID" value="QGY32439.1"/>
    <property type="molecule type" value="Genomic_DNA"/>
</dbReference>
<geneLocation type="plasmid" evidence="2">
    <name>pne1b</name>
</geneLocation>
<name>A0A6B9GFH0_PANCY</name>
<organism evidence="1 2">
    <name type="scientific">Pantoea cypripedii</name>
    <name type="common">Pectobacterium cypripedii</name>
    <name type="synonym">Erwinia cypripedii</name>
    <dbReference type="NCBI Taxonomy" id="55209"/>
    <lineage>
        <taxon>Bacteria</taxon>
        <taxon>Pseudomonadati</taxon>
        <taxon>Pseudomonadota</taxon>
        <taxon>Gammaproteobacteria</taxon>
        <taxon>Enterobacterales</taxon>
        <taxon>Erwiniaceae</taxon>
        <taxon>Pantoea</taxon>
    </lineage>
</organism>
<accession>A0A6B9GFH0</accession>
<evidence type="ECO:0000313" key="2">
    <source>
        <dbReference type="Proteomes" id="UP000502005"/>
    </source>
</evidence>
<keyword evidence="1" id="KW-0614">Plasmid</keyword>
<proteinExistence type="predicted"/>
<sequence>MQSKPEHLRGMWLYSTIVERSQERLAGNKVDNLVIDVIIAAAGNASHKNVNEQSVFPGRSGKATS</sequence>
<protein>
    <submittedName>
        <fullName evidence="1">Uncharacterized protein</fullName>
    </submittedName>
</protein>
<reference evidence="1 2" key="1">
    <citation type="submission" date="2017-11" db="EMBL/GenBank/DDBJ databases">
        <title>Genome sequence of Pantoea cypripedii NE1.</title>
        <authorList>
            <person name="Nascimento F.X."/>
        </authorList>
    </citation>
    <scope>NUCLEOTIDE SEQUENCE [LARGE SCALE GENOMIC DNA]</scope>
    <source>
        <strain evidence="1 2">NE1</strain>
        <plasmid evidence="2">pne1b</plasmid>
    </source>
</reference>
<gene>
    <name evidence="1" type="ORF">CUN67_26050</name>
</gene>